<dbReference type="EMBL" id="CM026424">
    <property type="protein sequence ID" value="KAG0579499.1"/>
    <property type="molecule type" value="Genomic_DNA"/>
</dbReference>
<reference evidence="2" key="1">
    <citation type="submission" date="2020-06" db="EMBL/GenBank/DDBJ databases">
        <title>WGS assembly of Ceratodon purpureus strain R40.</title>
        <authorList>
            <person name="Carey S.B."/>
            <person name="Jenkins J."/>
            <person name="Shu S."/>
            <person name="Lovell J.T."/>
            <person name="Sreedasyam A."/>
            <person name="Maumus F."/>
            <person name="Tiley G.P."/>
            <person name="Fernandez-Pozo N."/>
            <person name="Barry K."/>
            <person name="Chen C."/>
            <person name="Wang M."/>
            <person name="Lipzen A."/>
            <person name="Daum C."/>
            <person name="Saski C.A."/>
            <person name="Payton A.C."/>
            <person name="Mcbreen J.C."/>
            <person name="Conrad R.E."/>
            <person name="Kollar L.M."/>
            <person name="Olsson S."/>
            <person name="Huttunen S."/>
            <person name="Landis J.B."/>
            <person name="Wickett N.J."/>
            <person name="Johnson M.G."/>
            <person name="Rensing S.A."/>
            <person name="Grimwood J."/>
            <person name="Schmutz J."/>
            <person name="Mcdaniel S.F."/>
        </authorList>
    </citation>
    <scope>NUCLEOTIDE SEQUENCE</scope>
    <source>
        <strain evidence="2">R40</strain>
    </source>
</reference>
<evidence type="ECO:0000313" key="2">
    <source>
        <dbReference type="EMBL" id="KAG0579499.1"/>
    </source>
</evidence>
<evidence type="ECO:0000256" key="1">
    <source>
        <dbReference type="SAM" id="MobiDB-lite"/>
    </source>
</evidence>
<organism evidence="2 3">
    <name type="scientific">Ceratodon purpureus</name>
    <name type="common">Fire moss</name>
    <name type="synonym">Dicranum purpureum</name>
    <dbReference type="NCBI Taxonomy" id="3225"/>
    <lineage>
        <taxon>Eukaryota</taxon>
        <taxon>Viridiplantae</taxon>
        <taxon>Streptophyta</taxon>
        <taxon>Embryophyta</taxon>
        <taxon>Bryophyta</taxon>
        <taxon>Bryophytina</taxon>
        <taxon>Bryopsida</taxon>
        <taxon>Dicranidae</taxon>
        <taxon>Pseudoditrichales</taxon>
        <taxon>Ditrichaceae</taxon>
        <taxon>Ceratodon</taxon>
    </lineage>
</organism>
<feature type="compositionally biased region" description="Polar residues" evidence="1">
    <location>
        <begin position="1"/>
        <end position="10"/>
    </location>
</feature>
<comment type="caution">
    <text evidence="2">The sequence shown here is derived from an EMBL/GenBank/DDBJ whole genome shotgun (WGS) entry which is preliminary data.</text>
</comment>
<sequence>MASTSNNSRIPTHGVNGMPENSTFDLNLSLAKISTGSRRDGPHLFEYLEDTECKGPSFSPSQAHSNLFDGREPYRTPGYEGWVPGGSADSASVPMQLLNLEKKERAALSMIYPKAKVEGNCITTTHYVVVVKLFLRDLLLSENCMEGVPHAKAYACLLSRLSRELGTCSFDDDSMLDPADIAGCMSEVLNDMEETWKRLEGDGELLKALGDTWGPDVCVYVKRATDKYAKCLLTAADALNNV</sequence>
<evidence type="ECO:0000313" key="3">
    <source>
        <dbReference type="Proteomes" id="UP000822688"/>
    </source>
</evidence>
<gene>
    <name evidence="2" type="ORF">KC19_4G103400</name>
</gene>
<accession>A0A8T0I962</accession>
<keyword evidence="3" id="KW-1185">Reference proteome</keyword>
<proteinExistence type="predicted"/>
<name>A0A8T0I962_CERPU</name>
<dbReference type="AlphaFoldDB" id="A0A8T0I962"/>
<protein>
    <submittedName>
        <fullName evidence="2">Uncharacterized protein</fullName>
    </submittedName>
</protein>
<dbReference type="Proteomes" id="UP000822688">
    <property type="component" value="Chromosome 4"/>
</dbReference>
<feature type="region of interest" description="Disordered" evidence="1">
    <location>
        <begin position="1"/>
        <end position="21"/>
    </location>
</feature>